<dbReference type="Proteomes" id="UP001367676">
    <property type="component" value="Unassembled WGS sequence"/>
</dbReference>
<sequence length="120" mass="13253">MIICKNVRVRAESTFWPNKLRAAETEVARCDARRRGRKRFIATIAQPGLIIVKYIADCRLLTDNGQRTTDNGQRTIAFVQAQGDKTRQDGTGRDRTGHGRGVPIIAAAVVGHNLLRLTAA</sequence>
<proteinExistence type="predicted"/>
<evidence type="ECO:0000313" key="2">
    <source>
        <dbReference type="Proteomes" id="UP001367676"/>
    </source>
</evidence>
<organism evidence="1 2">
    <name type="scientific">Parthenolecanium corni</name>
    <dbReference type="NCBI Taxonomy" id="536013"/>
    <lineage>
        <taxon>Eukaryota</taxon>
        <taxon>Metazoa</taxon>
        <taxon>Ecdysozoa</taxon>
        <taxon>Arthropoda</taxon>
        <taxon>Hexapoda</taxon>
        <taxon>Insecta</taxon>
        <taxon>Pterygota</taxon>
        <taxon>Neoptera</taxon>
        <taxon>Paraneoptera</taxon>
        <taxon>Hemiptera</taxon>
        <taxon>Sternorrhyncha</taxon>
        <taxon>Coccoidea</taxon>
        <taxon>Coccidae</taxon>
        <taxon>Parthenolecanium</taxon>
    </lineage>
</organism>
<keyword evidence="2" id="KW-1185">Reference proteome</keyword>
<reference evidence="1 2" key="1">
    <citation type="submission" date="2024-03" db="EMBL/GenBank/DDBJ databases">
        <title>Adaptation during the transition from Ophiocordyceps entomopathogen to insect associate is accompanied by gene loss and intensified selection.</title>
        <authorList>
            <person name="Ward C.M."/>
            <person name="Onetto C.A."/>
            <person name="Borneman A.R."/>
        </authorList>
    </citation>
    <scope>NUCLEOTIDE SEQUENCE [LARGE SCALE GENOMIC DNA]</scope>
    <source>
        <strain evidence="1">AWRI1</strain>
        <tissue evidence="1">Single Adult Female</tissue>
    </source>
</reference>
<gene>
    <name evidence="1" type="ORF">V9T40_004631</name>
</gene>
<evidence type="ECO:0000313" key="1">
    <source>
        <dbReference type="EMBL" id="KAK7583668.1"/>
    </source>
</evidence>
<accession>A0AAN9Y3F9</accession>
<dbReference type="EMBL" id="JBBCAQ010000032">
    <property type="protein sequence ID" value="KAK7583668.1"/>
    <property type="molecule type" value="Genomic_DNA"/>
</dbReference>
<protein>
    <submittedName>
        <fullName evidence="1">Uncharacterized protein</fullName>
    </submittedName>
</protein>
<name>A0AAN9Y3F9_9HEMI</name>
<dbReference type="AlphaFoldDB" id="A0AAN9Y3F9"/>
<comment type="caution">
    <text evidence="1">The sequence shown here is derived from an EMBL/GenBank/DDBJ whole genome shotgun (WGS) entry which is preliminary data.</text>
</comment>